<accession>A0A366XSA5</accession>
<protein>
    <recommendedName>
        <fullName evidence="2">Bacterial sugar transferase domain-containing protein</fullName>
    </recommendedName>
</protein>
<dbReference type="EMBL" id="QOCW01000026">
    <property type="protein sequence ID" value="RBW68015.1"/>
    <property type="molecule type" value="Genomic_DNA"/>
</dbReference>
<proteinExistence type="inferred from homology"/>
<dbReference type="OrthoDB" id="9808602at2"/>
<sequence>MMMKRTTLYCLEEPQSPTAEDDPRIANIGKWMRKARFDELPQLFNVLKGEMSLIGPRPERPYFVEKFKKTNPNYTYRFMVKPGMTGLAQIMGKYTSTPEDKLRFDLMYVQNYSLLLDIKILFRTFYILFKRESSNGVKKKEKIIKQE</sequence>
<comment type="similarity">
    <text evidence="1">Belongs to the bacterial sugar transferase family.</text>
</comment>
<dbReference type="AlphaFoldDB" id="A0A366XSA5"/>
<evidence type="ECO:0000256" key="1">
    <source>
        <dbReference type="ARBA" id="ARBA00006464"/>
    </source>
</evidence>
<dbReference type="Pfam" id="PF02397">
    <property type="entry name" value="Bac_transf"/>
    <property type="match status" value="1"/>
</dbReference>
<comment type="caution">
    <text evidence="3">The sequence shown here is derived from an EMBL/GenBank/DDBJ whole genome shotgun (WGS) entry which is preliminary data.</text>
</comment>
<dbReference type="GO" id="GO:0016780">
    <property type="term" value="F:phosphotransferase activity, for other substituted phosphate groups"/>
    <property type="evidence" value="ECO:0007669"/>
    <property type="project" value="TreeGrafter"/>
</dbReference>
<dbReference type="PANTHER" id="PTHR30576:SF0">
    <property type="entry name" value="UNDECAPRENYL-PHOSPHATE N-ACETYLGALACTOSAMINYL 1-PHOSPHATE TRANSFERASE-RELATED"/>
    <property type="match status" value="1"/>
</dbReference>
<dbReference type="InterPro" id="IPR003362">
    <property type="entry name" value="Bact_transf"/>
</dbReference>
<keyword evidence="4" id="KW-1185">Reference proteome</keyword>
<gene>
    <name evidence="3" type="ORF">DS031_18940</name>
</gene>
<evidence type="ECO:0000313" key="4">
    <source>
        <dbReference type="Proteomes" id="UP000253314"/>
    </source>
</evidence>
<reference evidence="3 4" key="1">
    <citation type="submission" date="2018-07" db="EMBL/GenBank/DDBJ databases">
        <title>Lottiidibacillus patelloidae gen. nov., sp. nov., isolated from the intestinal tract of a marine limpet and the reclassification of B. taeanensis BH030017T, B. algicola KMM 3737T and B. hwajinpoensis SW-72T as genus Lottiidibacillus.</title>
        <authorList>
            <person name="Liu R."/>
            <person name="Huang Z."/>
        </authorList>
    </citation>
    <scope>NUCLEOTIDE SEQUENCE [LARGE SCALE GENOMIC DNA]</scope>
    <source>
        <strain evidence="3 4">BH030017</strain>
    </source>
</reference>
<evidence type="ECO:0000259" key="2">
    <source>
        <dbReference type="Pfam" id="PF02397"/>
    </source>
</evidence>
<organism evidence="3 4">
    <name type="scientific">Bacillus taeanensis</name>
    <dbReference type="NCBI Taxonomy" id="273032"/>
    <lineage>
        <taxon>Bacteria</taxon>
        <taxon>Bacillati</taxon>
        <taxon>Bacillota</taxon>
        <taxon>Bacilli</taxon>
        <taxon>Bacillales</taxon>
        <taxon>Bacillaceae</taxon>
        <taxon>Bacillus</taxon>
    </lineage>
</organism>
<evidence type="ECO:0000313" key="3">
    <source>
        <dbReference type="EMBL" id="RBW68015.1"/>
    </source>
</evidence>
<dbReference type="PANTHER" id="PTHR30576">
    <property type="entry name" value="COLANIC BIOSYNTHESIS UDP-GLUCOSE LIPID CARRIER TRANSFERASE"/>
    <property type="match status" value="1"/>
</dbReference>
<feature type="domain" description="Bacterial sugar transferase" evidence="2">
    <location>
        <begin position="15"/>
        <end position="129"/>
    </location>
</feature>
<name>A0A366XSA5_9BACI</name>
<dbReference type="Proteomes" id="UP000253314">
    <property type="component" value="Unassembled WGS sequence"/>
</dbReference>